<dbReference type="Pfam" id="PF01565">
    <property type="entry name" value="FAD_binding_4"/>
    <property type="match status" value="1"/>
</dbReference>
<protein>
    <submittedName>
        <fullName evidence="10">FAD-binding oxidoreductase</fullName>
    </submittedName>
</protein>
<dbReference type="Gene3D" id="1.10.45.10">
    <property type="entry name" value="Vanillyl-alcohol Oxidase, Chain A, domain 4"/>
    <property type="match status" value="1"/>
</dbReference>
<feature type="domain" description="4Fe-4S ferredoxin-type" evidence="8">
    <location>
        <begin position="621"/>
        <end position="652"/>
    </location>
</feature>
<dbReference type="InterPro" id="IPR016169">
    <property type="entry name" value="FAD-bd_PCMH_sub2"/>
</dbReference>
<evidence type="ECO:0000256" key="4">
    <source>
        <dbReference type="ARBA" id="ARBA00022827"/>
    </source>
</evidence>
<dbReference type="EMBL" id="QURB01000003">
    <property type="protein sequence ID" value="RFC54741.1"/>
    <property type="molecule type" value="Genomic_DNA"/>
</dbReference>
<dbReference type="InterPro" id="IPR016164">
    <property type="entry name" value="FAD-linked_Oxase-like_C"/>
</dbReference>
<dbReference type="SUPFAM" id="SSF56176">
    <property type="entry name" value="FAD-binding/transporter-associated domain-like"/>
    <property type="match status" value="1"/>
</dbReference>
<keyword evidence="5" id="KW-0560">Oxidoreductase</keyword>
<keyword evidence="6" id="KW-0408">Iron</keyword>
<gene>
    <name evidence="10" type="ORF">DXU93_07080</name>
</gene>
<dbReference type="InterPro" id="IPR016171">
    <property type="entry name" value="Vanillyl_alc_oxidase_C-sub2"/>
</dbReference>
<name>A0A3E1EYU4_9FLAO</name>
<comment type="caution">
    <text evidence="10">The sequence shown here is derived from an EMBL/GenBank/DDBJ whole genome shotgun (WGS) entry which is preliminary data.</text>
</comment>
<keyword evidence="7" id="KW-0411">Iron-sulfur</keyword>
<accession>A0A3E1EYU4</accession>
<evidence type="ECO:0000259" key="8">
    <source>
        <dbReference type="PROSITE" id="PS51379"/>
    </source>
</evidence>
<dbReference type="GO" id="GO:0046872">
    <property type="term" value="F:metal ion binding"/>
    <property type="evidence" value="ECO:0007669"/>
    <property type="project" value="UniProtKB-KW"/>
</dbReference>
<dbReference type="PANTHER" id="PTHR11748">
    <property type="entry name" value="D-LACTATE DEHYDROGENASE"/>
    <property type="match status" value="1"/>
</dbReference>
<organism evidence="10 11">
    <name type="scientific">Brumimicrobium aurantiacum</name>
    <dbReference type="NCBI Taxonomy" id="1737063"/>
    <lineage>
        <taxon>Bacteria</taxon>
        <taxon>Pseudomonadati</taxon>
        <taxon>Bacteroidota</taxon>
        <taxon>Flavobacteriia</taxon>
        <taxon>Flavobacteriales</taxon>
        <taxon>Crocinitomicaceae</taxon>
        <taxon>Brumimicrobium</taxon>
    </lineage>
</organism>
<evidence type="ECO:0000256" key="6">
    <source>
        <dbReference type="ARBA" id="ARBA00023004"/>
    </source>
</evidence>
<evidence type="ECO:0000259" key="9">
    <source>
        <dbReference type="PROSITE" id="PS51387"/>
    </source>
</evidence>
<dbReference type="GO" id="GO:1903457">
    <property type="term" value="P:lactate catabolic process"/>
    <property type="evidence" value="ECO:0007669"/>
    <property type="project" value="TreeGrafter"/>
</dbReference>
<dbReference type="PANTHER" id="PTHR11748:SF119">
    <property type="entry name" value="D-2-HYDROXYGLUTARATE DEHYDROGENASE"/>
    <property type="match status" value="1"/>
</dbReference>
<dbReference type="InterPro" id="IPR017896">
    <property type="entry name" value="4Fe4S_Fe-S-bd"/>
</dbReference>
<dbReference type="InterPro" id="IPR036318">
    <property type="entry name" value="FAD-bd_PCMH-like_sf"/>
</dbReference>
<reference evidence="10 11" key="1">
    <citation type="submission" date="2018-08" db="EMBL/GenBank/DDBJ databases">
        <title>The draft genome squence of Brumimicrobium sp. N62.</title>
        <authorList>
            <person name="Du Z.-J."/>
            <person name="Luo H.-R."/>
        </authorList>
    </citation>
    <scope>NUCLEOTIDE SEQUENCE [LARGE SCALE GENOMIC DNA]</scope>
    <source>
        <strain evidence="10 11">N62</strain>
    </source>
</reference>
<dbReference type="SUPFAM" id="SSF55103">
    <property type="entry name" value="FAD-linked oxidases, C-terminal domain"/>
    <property type="match status" value="1"/>
</dbReference>
<dbReference type="Gene3D" id="3.30.465.10">
    <property type="match status" value="1"/>
</dbReference>
<dbReference type="GO" id="GO:0051536">
    <property type="term" value="F:iron-sulfur cluster binding"/>
    <property type="evidence" value="ECO:0007669"/>
    <property type="project" value="UniProtKB-KW"/>
</dbReference>
<sequence>MVDLEISNKSLAAFAQTLEGEFYYTDLMKVIYATDASVYRELPLAVALPKNDEDLKKLIEFANTHKTSLIPRAAGTSLAGQLVGKGIVVDISKHFTKIIEFNEKEKWVRVQPGVVRDELNAFLKPFGLFFSPITSTANRAMIGGMVGNNSSGTTSIVYGTTREHVLELKTLLSDGSEAVFNSLSKSEFKAKTKLPTLEGEIYRQIQLELDLPKNQKNIRKHFPKKSIHRRNTGYALDFLLETEMFSKEEKAFDFCKLLCGSEGTLAFTTEIKLHLDEVQKPVDVIAALHFSNVDESLRATQLAMKHNPTQCELIDKIILDCTKENINQRKNRWFIEGDPAALLMVEFREDTLAEAMFKAETMITDLKNHQMGYAFPVISPENTDKLRELRKAGLGLLANIPGDKKAVACIEDTAVALEDLADYIQDVGGIMDDFGQKQVVYAHAGAGELHLRPILNLKETHDVNQFYEISKASAELVKKYDGSLSGEHGDGRLRGAFIPIMVGEENYELFKRVKSTWDPNYIFNPNKIVDTPPMNTSLRYEPDVKEKKIDTVFDFSDKGGILRAAEKCNGSGDCRKLPLSGGTMCPSYQATRNEKDTTRARANTLREFLTKSEKANPFDHEEIKTVMDLCLSCKGCTSECPSNVDMSTLKAEFLHQYYKENGVPFRAKAFAYINEFNKLGGAVPSLYNFFLTNPLFSKPAKKMLGVAEKRSLPTIHKVSLRKWYKKNYKASNGDNGTVVLFCDEFTNWNDTEIGIKSIELLQALKYHVKLVEHPESGRAAISKGLLPRAKKMANKNVSIFKDLINSDTPLLGIEPSAILSFRDEYPRLVDKELVAEAKKISRNVLMIDEFLAREVKKGKITSADFTTKKEEILLHGHCHQKSLGNIHECVRLLSVPENYSVKLIPSGCCGMAGSFGYEKEHYELSQKVGGMVLFPAVKSAVSETKIVAAGTSCRHQIKDATERKAIHPVEVLWEALISYKK</sequence>
<feature type="domain" description="FAD-binding PCMH-type" evidence="9">
    <location>
        <begin position="39"/>
        <end position="278"/>
    </location>
</feature>
<dbReference type="AlphaFoldDB" id="A0A3E1EYU4"/>
<dbReference type="GO" id="GO:0004458">
    <property type="term" value="F:D-lactate dehydrogenase (cytochrome) activity"/>
    <property type="evidence" value="ECO:0007669"/>
    <property type="project" value="TreeGrafter"/>
</dbReference>
<dbReference type="OrthoDB" id="9767256at2"/>
<dbReference type="InterPro" id="IPR016166">
    <property type="entry name" value="FAD-bd_PCMH"/>
</dbReference>
<evidence type="ECO:0000256" key="2">
    <source>
        <dbReference type="ARBA" id="ARBA00022630"/>
    </source>
</evidence>
<dbReference type="Proteomes" id="UP000257127">
    <property type="component" value="Unassembled WGS sequence"/>
</dbReference>
<dbReference type="InterPro" id="IPR006094">
    <property type="entry name" value="Oxid_FAD_bind_N"/>
</dbReference>
<evidence type="ECO:0000256" key="3">
    <source>
        <dbReference type="ARBA" id="ARBA00022723"/>
    </source>
</evidence>
<evidence type="ECO:0000256" key="1">
    <source>
        <dbReference type="ARBA" id="ARBA00001974"/>
    </source>
</evidence>
<dbReference type="PROSITE" id="PS51387">
    <property type="entry name" value="FAD_PCMH"/>
    <property type="match status" value="1"/>
</dbReference>
<dbReference type="PROSITE" id="PS51379">
    <property type="entry name" value="4FE4S_FER_2"/>
    <property type="match status" value="1"/>
</dbReference>
<evidence type="ECO:0000256" key="5">
    <source>
        <dbReference type="ARBA" id="ARBA00023002"/>
    </source>
</evidence>
<evidence type="ECO:0000313" key="11">
    <source>
        <dbReference type="Proteomes" id="UP000257127"/>
    </source>
</evidence>
<evidence type="ECO:0000313" key="10">
    <source>
        <dbReference type="EMBL" id="RFC54741.1"/>
    </source>
</evidence>
<dbReference type="RefSeq" id="WP_116880575.1">
    <property type="nucleotide sequence ID" value="NZ_QURB01000003.1"/>
</dbReference>
<dbReference type="PROSITE" id="PS00198">
    <property type="entry name" value="4FE4S_FER_1"/>
    <property type="match status" value="1"/>
</dbReference>
<dbReference type="GO" id="GO:0071949">
    <property type="term" value="F:FAD binding"/>
    <property type="evidence" value="ECO:0007669"/>
    <property type="project" value="InterPro"/>
</dbReference>
<keyword evidence="4" id="KW-0274">FAD</keyword>
<proteinExistence type="predicted"/>
<keyword evidence="2" id="KW-0285">Flavoprotein</keyword>
<comment type="cofactor">
    <cofactor evidence="1">
        <name>FAD</name>
        <dbReference type="ChEBI" id="CHEBI:57692"/>
    </cofactor>
</comment>
<keyword evidence="3" id="KW-0479">Metal-binding</keyword>
<evidence type="ECO:0000256" key="7">
    <source>
        <dbReference type="ARBA" id="ARBA00023014"/>
    </source>
</evidence>
<dbReference type="Pfam" id="PF13534">
    <property type="entry name" value="Fer4_17"/>
    <property type="match status" value="1"/>
</dbReference>
<keyword evidence="11" id="KW-1185">Reference proteome</keyword>
<dbReference type="InterPro" id="IPR004113">
    <property type="entry name" value="FAD-bd_oxidored_4_C"/>
</dbReference>
<dbReference type="InterPro" id="IPR017900">
    <property type="entry name" value="4Fe4S_Fe_S_CS"/>
</dbReference>
<dbReference type="SUPFAM" id="SSF46548">
    <property type="entry name" value="alpha-helical ferredoxin"/>
    <property type="match status" value="1"/>
</dbReference>
<dbReference type="Gene3D" id="3.30.70.2740">
    <property type="match status" value="1"/>
</dbReference>
<dbReference type="Pfam" id="PF02913">
    <property type="entry name" value="FAD-oxidase_C"/>
    <property type="match status" value="1"/>
</dbReference>
<dbReference type="GO" id="GO:0008720">
    <property type="term" value="F:D-lactate dehydrogenase (NAD+) activity"/>
    <property type="evidence" value="ECO:0007669"/>
    <property type="project" value="TreeGrafter"/>
</dbReference>